<dbReference type="GO" id="GO:0097351">
    <property type="term" value="F:toxin sequestering activity"/>
    <property type="evidence" value="ECO:0007669"/>
    <property type="project" value="InterPro"/>
</dbReference>
<evidence type="ECO:0000259" key="1">
    <source>
        <dbReference type="SMART" id="SM00966"/>
    </source>
</evidence>
<keyword evidence="3" id="KW-1185">Reference proteome</keyword>
<proteinExistence type="predicted"/>
<reference evidence="2 3" key="2">
    <citation type="submission" date="2018-03" db="EMBL/GenBank/DDBJ databases">
        <title>The ancient ancestry and fast evolution of plastids.</title>
        <authorList>
            <person name="Moore K.R."/>
            <person name="Magnabosco C."/>
            <person name="Momper L."/>
            <person name="Gold D.A."/>
            <person name="Bosak T."/>
            <person name="Fournier G.P."/>
        </authorList>
    </citation>
    <scope>NUCLEOTIDE SEQUENCE [LARGE SCALE GENOMIC DNA]</scope>
    <source>
        <strain evidence="2 3">ULC007</strain>
    </source>
</reference>
<feature type="domain" description="SpoVT-AbrB" evidence="1">
    <location>
        <begin position="7"/>
        <end position="52"/>
    </location>
</feature>
<protein>
    <submittedName>
        <fullName evidence="2">AbrB/MazE/SpoVT family DNA-binding domain-containing protein</fullName>
    </submittedName>
</protein>
<dbReference type="RefSeq" id="WP_073069912.1">
    <property type="nucleotide sequence ID" value="NZ_MPPI01000004.1"/>
</dbReference>
<dbReference type="SUPFAM" id="SSF89447">
    <property type="entry name" value="AbrB/MazE/MraZ-like"/>
    <property type="match status" value="1"/>
</dbReference>
<evidence type="ECO:0000313" key="3">
    <source>
        <dbReference type="Proteomes" id="UP000238634"/>
    </source>
</evidence>
<accession>A0A2T1DLD0</accession>
<sequence length="80" mass="8902">MKPQVVAKWGNSLGVRIPMQIAKQINLQEGTNITFTVVNGSLIIKPEKKQYTLDDLLVGMNLDNVHAEVEMGQPVGNEIW</sequence>
<keyword evidence="2" id="KW-0238">DNA-binding</keyword>
<comment type="caution">
    <text evidence="2">The sequence shown here is derived from an EMBL/GenBank/DDBJ whole genome shotgun (WGS) entry which is preliminary data.</text>
</comment>
<dbReference type="SMART" id="SM00966">
    <property type="entry name" value="SpoVT_AbrB"/>
    <property type="match status" value="1"/>
</dbReference>
<reference evidence="2 3" key="1">
    <citation type="submission" date="2018-02" db="EMBL/GenBank/DDBJ databases">
        <authorList>
            <person name="Cohen D.B."/>
            <person name="Kent A.D."/>
        </authorList>
    </citation>
    <scope>NUCLEOTIDE SEQUENCE [LARGE SCALE GENOMIC DNA]</scope>
    <source>
        <strain evidence="2 3">ULC007</strain>
    </source>
</reference>
<evidence type="ECO:0000313" key="2">
    <source>
        <dbReference type="EMBL" id="PSB21261.1"/>
    </source>
</evidence>
<dbReference type="OrthoDB" id="9795766at2"/>
<dbReference type="GO" id="GO:0003677">
    <property type="term" value="F:DNA binding"/>
    <property type="evidence" value="ECO:0007669"/>
    <property type="project" value="UniProtKB-KW"/>
</dbReference>
<dbReference type="InterPro" id="IPR007159">
    <property type="entry name" value="SpoVT-AbrB_dom"/>
</dbReference>
<gene>
    <name evidence="2" type="ORF">C7B65_04855</name>
</gene>
<dbReference type="EMBL" id="PVWG01000003">
    <property type="protein sequence ID" value="PSB21261.1"/>
    <property type="molecule type" value="Genomic_DNA"/>
</dbReference>
<dbReference type="Pfam" id="PF04014">
    <property type="entry name" value="MazE_antitoxin"/>
    <property type="match status" value="1"/>
</dbReference>
<dbReference type="STRING" id="1920490.GCA_001895925_02276"/>
<dbReference type="AlphaFoldDB" id="A0A2T1DLD0"/>
<name>A0A2T1DLD0_9CYAN</name>
<dbReference type="InterPro" id="IPR039052">
    <property type="entry name" value="Antitox_PemI-like"/>
</dbReference>
<dbReference type="InterPro" id="IPR037914">
    <property type="entry name" value="SpoVT-AbrB_sf"/>
</dbReference>
<dbReference type="PANTHER" id="PTHR40516:SF1">
    <property type="entry name" value="ANTITOXIN CHPS-RELATED"/>
    <property type="match status" value="1"/>
</dbReference>
<dbReference type="Gene3D" id="2.10.260.10">
    <property type="match status" value="1"/>
</dbReference>
<organism evidence="2 3">
    <name type="scientific">Phormidesmis priestleyi ULC007</name>
    <dbReference type="NCBI Taxonomy" id="1920490"/>
    <lineage>
        <taxon>Bacteria</taxon>
        <taxon>Bacillati</taxon>
        <taxon>Cyanobacteriota</taxon>
        <taxon>Cyanophyceae</taxon>
        <taxon>Leptolyngbyales</taxon>
        <taxon>Leptolyngbyaceae</taxon>
        <taxon>Phormidesmis</taxon>
    </lineage>
</organism>
<dbReference type="Proteomes" id="UP000238634">
    <property type="component" value="Unassembled WGS sequence"/>
</dbReference>
<dbReference type="PANTHER" id="PTHR40516">
    <property type="entry name" value="ANTITOXIN CHPS-RELATED"/>
    <property type="match status" value="1"/>
</dbReference>